<reference evidence="3" key="1">
    <citation type="submission" date="2017-02" db="EMBL/GenBank/DDBJ databases">
        <authorList>
            <person name="Varghese N."/>
            <person name="Submissions S."/>
        </authorList>
    </citation>
    <scope>NUCLEOTIDE SEQUENCE [LARGE SCALE GENOMIC DNA]</scope>
    <source>
        <strain evidence="3">DSM 22720</strain>
    </source>
</reference>
<dbReference type="OrthoDB" id="92225at2"/>
<keyword evidence="1" id="KW-1133">Transmembrane helix</keyword>
<feature type="transmembrane region" description="Helical" evidence="1">
    <location>
        <begin position="369"/>
        <end position="396"/>
    </location>
</feature>
<protein>
    <recommendedName>
        <fullName evidence="4">Transport system permease protein</fullName>
    </recommendedName>
</protein>
<evidence type="ECO:0000313" key="2">
    <source>
        <dbReference type="EMBL" id="SKA68041.1"/>
    </source>
</evidence>
<evidence type="ECO:0000256" key="1">
    <source>
        <dbReference type="SAM" id="Phobius"/>
    </source>
</evidence>
<keyword evidence="1" id="KW-0812">Transmembrane</keyword>
<organism evidence="2 3">
    <name type="scientific">Enterovibrio nigricans DSM 22720</name>
    <dbReference type="NCBI Taxonomy" id="1121868"/>
    <lineage>
        <taxon>Bacteria</taxon>
        <taxon>Pseudomonadati</taxon>
        <taxon>Pseudomonadota</taxon>
        <taxon>Gammaproteobacteria</taxon>
        <taxon>Vibrionales</taxon>
        <taxon>Vibrionaceae</taxon>
        <taxon>Enterovibrio</taxon>
    </lineage>
</organism>
<proteinExistence type="predicted"/>
<dbReference type="AlphaFoldDB" id="A0A1T4VU62"/>
<evidence type="ECO:0000313" key="3">
    <source>
        <dbReference type="Proteomes" id="UP000190162"/>
    </source>
</evidence>
<evidence type="ECO:0008006" key="4">
    <source>
        <dbReference type="Google" id="ProtNLM"/>
    </source>
</evidence>
<dbReference type="Pfam" id="PF10797">
    <property type="entry name" value="YhfT"/>
    <property type="match status" value="1"/>
</dbReference>
<feature type="transmembrane region" description="Helical" evidence="1">
    <location>
        <begin position="408"/>
        <end position="432"/>
    </location>
</feature>
<feature type="transmembrane region" description="Helical" evidence="1">
    <location>
        <begin position="94"/>
        <end position="118"/>
    </location>
</feature>
<gene>
    <name evidence="2" type="ORF">SAMN02745132_04259</name>
</gene>
<feature type="transmembrane region" description="Helical" evidence="1">
    <location>
        <begin position="321"/>
        <end position="339"/>
    </location>
</feature>
<feature type="transmembrane region" description="Helical" evidence="1">
    <location>
        <begin position="48"/>
        <end position="74"/>
    </location>
</feature>
<dbReference type="InterPro" id="IPR019733">
    <property type="entry name" value="Uncharacterised_YhfT"/>
</dbReference>
<keyword evidence="3" id="KW-1185">Reference proteome</keyword>
<sequence length="433" mass="45835">MDFVQLGLISALCAMTALIANMSAAVFHDGIRPVLPQLFEGNMTRRDAGSVAFGLSIGFVASVGISFTLSTGLLNPWLLFLPTDILGVMIASRWLAALAGGLWGVLVVTSLSGVNAVLTGLPVDALGALGELGTPVITAFALFPLLAIFNQFGWKAGAIAAVVILLSRLLTIKFTAIYPESIQIFVGMLMLVGTAIYRDIEDKKNGIAPPDMSGLHSIFEERTKRIMKHVPFLAVTGALIAAVSNAGFFAGSEVSIYSLAEAYKLDDPMAQEAAIQQVALSELMRGLGFIPLIATTALATGVYGVVGMTFVFVVGYLSPNIPIAALLGALTICVEVFLLRRIGRFLEQFPSIRNASDNIRDAMNTLMEFALLIGGVLAVMKMGSTTGLTIFAMLFFLNEVMGRPVLKIAAPAVAAILTGIVLNVFHVFGLFAV</sequence>
<dbReference type="Proteomes" id="UP000190162">
    <property type="component" value="Unassembled WGS sequence"/>
</dbReference>
<feature type="transmembrane region" description="Helical" evidence="1">
    <location>
        <begin position="182"/>
        <end position="200"/>
    </location>
</feature>
<feature type="transmembrane region" description="Helical" evidence="1">
    <location>
        <begin position="125"/>
        <end position="146"/>
    </location>
</feature>
<name>A0A1T4VU62_9GAMM</name>
<feature type="transmembrane region" description="Helical" evidence="1">
    <location>
        <begin position="6"/>
        <end position="27"/>
    </location>
</feature>
<feature type="transmembrane region" description="Helical" evidence="1">
    <location>
        <begin position="230"/>
        <end position="250"/>
    </location>
</feature>
<feature type="transmembrane region" description="Helical" evidence="1">
    <location>
        <begin position="289"/>
        <end position="315"/>
    </location>
</feature>
<dbReference type="RefSeq" id="WP_078754359.1">
    <property type="nucleotide sequence ID" value="NZ_FUXU01000097.1"/>
</dbReference>
<dbReference type="EMBL" id="FUXU01000097">
    <property type="protein sequence ID" value="SKA68041.1"/>
    <property type="molecule type" value="Genomic_DNA"/>
</dbReference>
<keyword evidence="1" id="KW-0472">Membrane</keyword>
<accession>A0A1T4VU62</accession>